<evidence type="ECO:0000256" key="1">
    <source>
        <dbReference type="ARBA" id="ARBA00013190"/>
    </source>
</evidence>
<comment type="caution">
    <text evidence="5">The sequence shown here is derived from an EMBL/GenBank/DDBJ whole genome shotgun (WGS) entry which is preliminary data.</text>
</comment>
<dbReference type="Gene3D" id="1.20.1090.10">
    <property type="entry name" value="Dehydroquinate synthase-like - alpha domain"/>
    <property type="match status" value="1"/>
</dbReference>
<proteinExistence type="predicted"/>
<evidence type="ECO:0000259" key="4">
    <source>
        <dbReference type="Pfam" id="PF25137"/>
    </source>
</evidence>
<dbReference type="EMBL" id="MCFG01000076">
    <property type="protein sequence ID" value="ORX83302.1"/>
    <property type="molecule type" value="Genomic_DNA"/>
</dbReference>
<organism evidence="5 6">
    <name type="scientific">Anaeromyces robustus</name>
    <dbReference type="NCBI Taxonomy" id="1754192"/>
    <lineage>
        <taxon>Eukaryota</taxon>
        <taxon>Fungi</taxon>
        <taxon>Fungi incertae sedis</taxon>
        <taxon>Chytridiomycota</taxon>
        <taxon>Chytridiomycota incertae sedis</taxon>
        <taxon>Neocallimastigomycetes</taxon>
        <taxon>Neocallimastigales</taxon>
        <taxon>Neocallimastigaceae</taxon>
        <taxon>Anaeromyces</taxon>
    </lineage>
</organism>
<evidence type="ECO:0000313" key="5">
    <source>
        <dbReference type="EMBL" id="ORX83302.1"/>
    </source>
</evidence>
<dbReference type="GO" id="GO:0008106">
    <property type="term" value="F:alcohol dehydrogenase (NADP+) activity"/>
    <property type="evidence" value="ECO:0007669"/>
    <property type="project" value="TreeGrafter"/>
</dbReference>
<dbReference type="CDD" id="cd08187">
    <property type="entry name" value="BDH"/>
    <property type="match status" value="1"/>
</dbReference>
<protein>
    <recommendedName>
        <fullName evidence="1">alcohol dehydrogenase</fullName>
        <ecNumber evidence="1">1.1.1.1</ecNumber>
    </recommendedName>
</protein>
<reference evidence="5 6" key="1">
    <citation type="submission" date="2016-08" db="EMBL/GenBank/DDBJ databases">
        <title>A Parts List for Fungal Cellulosomes Revealed by Comparative Genomics.</title>
        <authorList>
            <consortium name="DOE Joint Genome Institute"/>
            <person name="Haitjema C.H."/>
            <person name="Gilmore S.P."/>
            <person name="Henske J.K."/>
            <person name="Solomon K.V."/>
            <person name="De Groot R."/>
            <person name="Kuo A."/>
            <person name="Mondo S.J."/>
            <person name="Salamov A.A."/>
            <person name="Labutti K."/>
            <person name="Zhao Z."/>
            <person name="Chiniquy J."/>
            <person name="Barry K."/>
            <person name="Brewer H.M."/>
            <person name="Purvine S.O."/>
            <person name="Wright A.T."/>
            <person name="Boxma B."/>
            <person name="Van Alen T."/>
            <person name="Hackstein J.H."/>
            <person name="Baker S.E."/>
            <person name="Grigoriev I.V."/>
            <person name="O'Malley M.A."/>
        </authorList>
    </citation>
    <scope>NUCLEOTIDE SEQUENCE [LARGE SCALE GENOMIC DNA]</scope>
    <source>
        <strain evidence="5 6">S4</strain>
    </source>
</reference>
<dbReference type="GO" id="GO:0005829">
    <property type="term" value="C:cytosol"/>
    <property type="evidence" value="ECO:0007669"/>
    <property type="project" value="TreeGrafter"/>
</dbReference>
<name>A0A1Y1XC56_9FUNG</name>
<dbReference type="FunFam" id="3.40.50.1970:FF:000003">
    <property type="entry name" value="Alcohol dehydrogenase, iron-containing"/>
    <property type="match status" value="1"/>
</dbReference>
<evidence type="ECO:0000313" key="6">
    <source>
        <dbReference type="Proteomes" id="UP000193944"/>
    </source>
</evidence>
<keyword evidence="6" id="KW-1185">Reference proteome</keyword>
<dbReference type="Proteomes" id="UP000193944">
    <property type="component" value="Unassembled WGS sequence"/>
</dbReference>
<feature type="domain" description="Fe-containing alcohol dehydrogenase-like C-terminal" evidence="4">
    <location>
        <begin position="193"/>
        <end position="387"/>
    </location>
</feature>
<keyword evidence="2" id="KW-0560">Oxidoreductase</keyword>
<dbReference type="SUPFAM" id="SSF56796">
    <property type="entry name" value="Dehydroquinate synthase-like"/>
    <property type="match status" value="1"/>
</dbReference>
<dbReference type="PANTHER" id="PTHR43633">
    <property type="entry name" value="ALCOHOL DEHYDROGENASE YQHD"/>
    <property type="match status" value="1"/>
</dbReference>
<sequence length="388" mass="43577">MKFDFTFQNPTKIYFGRKALENLKPELKNYGKKILLAYGGGSIKKNGIYDKVVDILKQSGKEIYECNNILPNPALSKMLEGAKIVKDNNIDLILAVGGGSVIDCAKGISVSAYAEGDVFKRYWINHEELNNNVVPVASILTMVGTGSEMNGGSVISDTVNKIKADRCFPPHVFPKFSILNPEYTFTVPKYQMVSGIFDIMSHLMEQYFSGDDDNTSDYLIEGIFKSLIHSTRIAIKDPTNYEARSNIMWCSTMALNGIVCLSKEEDWEVHYIEHQLSAYTDCAHGMGLCAISIPYYHYIYKYGIDKFVRFAKEVWNVDDKGKSKDQIALEGIDCLKKFAEECSMITNIKELGATPDLIPKIANTCNLGGGYKKLNRDEILEILKQSYQ</sequence>
<dbReference type="InterPro" id="IPR056798">
    <property type="entry name" value="ADH_Fe_C"/>
</dbReference>
<dbReference type="OrthoDB" id="339764at2759"/>
<dbReference type="AlphaFoldDB" id="A0A1Y1XC56"/>
<dbReference type="InterPro" id="IPR044731">
    <property type="entry name" value="BDH-like"/>
</dbReference>
<dbReference type="GO" id="GO:1990002">
    <property type="term" value="F:methylglyoxal reductase (NADPH) (acetol producing) activity"/>
    <property type="evidence" value="ECO:0007669"/>
    <property type="project" value="TreeGrafter"/>
</dbReference>
<dbReference type="STRING" id="1754192.A0A1Y1XC56"/>
<dbReference type="EC" id="1.1.1.1" evidence="1"/>
<accession>A0A1Y1XC56</accession>
<feature type="domain" description="Alcohol dehydrogenase iron-type/glycerol dehydrogenase GldA" evidence="3">
    <location>
        <begin position="10"/>
        <end position="181"/>
    </location>
</feature>
<dbReference type="Pfam" id="PF00465">
    <property type="entry name" value="Fe-ADH"/>
    <property type="match status" value="1"/>
</dbReference>
<dbReference type="GO" id="GO:1990362">
    <property type="term" value="F:butanol dehydrogenase (NAD+) activity"/>
    <property type="evidence" value="ECO:0007669"/>
    <property type="project" value="InterPro"/>
</dbReference>
<dbReference type="Pfam" id="PF25137">
    <property type="entry name" value="ADH_Fe_C"/>
    <property type="match status" value="1"/>
</dbReference>
<dbReference type="Gene3D" id="3.40.50.1970">
    <property type="match status" value="1"/>
</dbReference>
<dbReference type="PANTHER" id="PTHR43633:SF1">
    <property type="entry name" value="ALCOHOL DEHYDROGENASE YQHD"/>
    <property type="match status" value="1"/>
</dbReference>
<dbReference type="GO" id="GO:0046872">
    <property type="term" value="F:metal ion binding"/>
    <property type="evidence" value="ECO:0007669"/>
    <property type="project" value="InterPro"/>
</dbReference>
<evidence type="ECO:0000259" key="3">
    <source>
        <dbReference type="Pfam" id="PF00465"/>
    </source>
</evidence>
<dbReference type="InterPro" id="IPR001670">
    <property type="entry name" value="ADH_Fe/GldA"/>
</dbReference>
<gene>
    <name evidence="5" type="ORF">BCR32DRAFT_151712</name>
</gene>
<reference evidence="5 6" key="2">
    <citation type="submission" date="2016-08" db="EMBL/GenBank/DDBJ databases">
        <title>Pervasive Adenine N6-methylation of Active Genes in Fungi.</title>
        <authorList>
            <consortium name="DOE Joint Genome Institute"/>
            <person name="Mondo S.J."/>
            <person name="Dannebaum R.O."/>
            <person name="Kuo R.C."/>
            <person name="Labutti K."/>
            <person name="Haridas S."/>
            <person name="Kuo A."/>
            <person name="Salamov A."/>
            <person name="Ahrendt S.R."/>
            <person name="Lipzen A."/>
            <person name="Sullivan W."/>
            <person name="Andreopoulos W.B."/>
            <person name="Clum A."/>
            <person name="Lindquist E."/>
            <person name="Daum C."/>
            <person name="Ramamoorthy G.K."/>
            <person name="Gryganskyi A."/>
            <person name="Culley D."/>
            <person name="Magnuson J.K."/>
            <person name="James T.Y."/>
            <person name="O'Malley M.A."/>
            <person name="Stajich J.E."/>
            <person name="Spatafora J.W."/>
            <person name="Visel A."/>
            <person name="Grigoriev I.V."/>
        </authorList>
    </citation>
    <scope>NUCLEOTIDE SEQUENCE [LARGE SCALE GENOMIC DNA]</scope>
    <source>
        <strain evidence="5 6">S4</strain>
    </source>
</reference>
<evidence type="ECO:0000256" key="2">
    <source>
        <dbReference type="ARBA" id="ARBA00023002"/>
    </source>
</evidence>